<organism evidence="1 2">
    <name type="scientific">Paenibacillus baimaensis</name>
    <dbReference type="NCBI Taxonomy" id="2982185"/>
    <lineage>
        <taxon>Bacteria</taxon>
        <taxon>Bacillati</taxon>
        <taxon>Bacillota</taxon>
        <taxon>Bacilli</taxon>
        <taxon>Bacillales</taxon>
        <taxon>Paenibacillaceae</taxon>
        <taxon>Paenibacillus</taxon>
    </lineage>
</organism>
<comment type="caution">
    <text evidence="1">The sequence shown here is derived from an EMBL/GenBank/DDBJ whole genome shotgun (WGS) entry which is preliminary data.</text>
</comment>
<keyword evidence="2" id="KW-1185">Reference proteome</keyword>
<reference evidence="1 2" key="1">
    <citation type="submission" date="2022-09" db="EMBL/GenBank/DDBJ databases">
        <authorList>
            <person name="Han X.L."/>
            <person name="Wang Q."/>
            <person name="Lu T."/>
        </authorList>
    </citation>
    <scope>NUCLEOTIDE SEQUENCE [LARGE SCALE GENOMIC DNA]</scope>
    <source>
        <strain evidence="1 2">WQ 127069</strain>
    </source>
</reference>
<sequence length="92" mass="10541">MSKGLHVIGMIKDMKQRYRVGNKRMSPKELHAGLPRSTKKEVLGSILVRTDCGLPIKIVFVRNRNSCREWLAILSTDVELADAEIVRMHFNH</sequence>
<dbReference type="Proteomes" id="UP001652445">
    <property type="component" value="Unassembled WGS sequence"/>
</dbReference>
<dbReference type="RefSeq" id="WP_262684728.1">
    <property type="nucleotide sequence ID" value="NZ_JAOQIO010000052.1"/>
</dbReference>
<accession>A0ABT2UFR8</accession>
<proteinExistence type="predicted"/>
<evidence type="ECO:0000313" key="1">
    <source>
        <dbReference type="EMBL" id="MCU6793450.1"/>
    </source>
</evidence>
<dbReference type="EMBL" id="JAOQIO010000052">
    <property type="protein sequence ID" value="MCU6793450.1"/>
    <property type="molecule type" value="Genomic_DNA"/>
</dbReference>
<evidence type="ECO:0000313" key="2">
    <source>
        <dbReference type="Proteomes" id="UP001652445"/>
    </source>
</evidence>
<name>A0ABT2UFR8_9BACL</name>
<gene>
    <name evidence="1" type="ORF">OB236_15185</name>
</gene>
<protein>
    <submittedName>
        <fullName evidence="1">Uncharacterized protein</fullName>
    </submittedName>
</protein>